<feature type="binding site" evidence="21">
    <location>
        <position position="34"/>
    </location>
    <ligand>
        <name>ATP</name>
        <dbReference type="ChEBI" id="CHEBI:30616"/>
    </ligand>
</feature>
<dbReference type="GeneTree" id="ENSGT00940000158807"/>
<keyword evidence="9" id="KW-0597">Phosphoprotein</keyword>
<keyword evidence="10" id="KW-0808">Transferase</keyword>
<evidence type="ECO:0000256" key="4">
    <source>
        <dbReference type="ARBA" id="ARBA00004245"/>
    </source>
</evidence>
<dbReference type="InterPro" id="IPR000719">
    <property type="entry name" value="Prot_kinase_dom"/>
</dbReference>
<evidence type="ECO:0000256" key="14">
    <source>
        <dbReference type="ARBA" id="ARBA00022840"/>
    </source>
</evidence>
<name>A0A674D9D7_SALTR</name>
<keyword evidence="18" id="KW-0966">Cell projection</keyword>
<dbReference type="SMART" id="SM00220">
    <property type="entry name" value="S_TKc"/>
    <property type="match status" value="1"/>
</dbReference>
<gene>
    <name evidence="24" type="primary">CILK1</name>
</gene>
<evidence type="ECO:0000256" key="8">
    <source>
        <dbReference type="ARBA" id="ARBA00022527"/>
    </source>
</evidence>
<evidence type="ECO:0000256" key="6">
    <source>
        <dbReference type="ARBA" id="ARBA00012513"/>
    </source>
</evidence>
<organism evidence="24 25">
    <name type="scientific">Salmo trutta</name>
    <name type="common">Brown trout</name>
    <dbReference type="NCBI Taxonomy" id="8032"/>
    <lineage>
        <taxon>Eukaryota</taxon>
        <taxon>Metazoa</taxon>
        <taxon>Chordata</taxon>
        <taxon>Craniata</taxon>
        <taxon>Vertebrata</taxon>
        <taxon>Euteleostomi</taxon>
        <taxon>Actinopterygii</taxon>
        <taxon>Neopterygii</taxon>
        <taxon>Teleostei</taxon>
        <taxon>Protacanthopterygii</taxon>
        <taxon>Salmoniformes</taxon>
        <taxon>Salmonidae</taxon>
        <taxon>Salmoninae</taxon>
        <taxon>Salmo</taxon>
    </lineage>
</organism>
<evidence type="ECO:0000256" key="17">
    <source>
        <dbReference type="ARBA" id="ARBA00023242"/>
    </source>
</evidence>
<reference evidence="24" key="1">
    <citation type="submission" date="2025-08" db="UniProtKB">
        <authorList>
            <consortium name="Ensembl"/>
        </authorList>
    </citation>
    <scope>IDENTIFICATION</scope>
</reference>
<evidence type="ECO:0000256" key="12">
    <source>
        <dbReference type="ARBA" id="ARBA00022741"/>
    </source>
</evidence>
<protein>
    <recommendedName>
        <fullName evidence="6">non-specific serine/threonine protein kinase</fullName>
        <ecNumber evidence="6">2.7.11.1</ecNumber>
    </recommendedName>
</protein>
<evidence type="ECO:0000256" key="2">
    <source>
        <dbReference type="ARBA" id="ARBA00004123"/>
    </source>
</evidence>
<dbReference type="EC" id="2.7.11.1" evidence="6"/>
<dbReference type="Pfam" id="PF00069">
    <property type="entry name" value="Pkinase"/>
    <property type="match status" value="1"/>
</dbReference>
<evidence type="ECO:0000256" key="3">
    <source>
        <dbReference type="ARBA" id="ARBA00004138"/>
    </source>
</evidence>
<feature type="region of interest" description="Disordered" evidence="22">
    <location>
        <begin position="328"/>
        <end position="347"/>
    </location>
</feature>
<dbReference type="GO" id="GO:0005524">
    <property type="term" value="F:ATP binding"/>
    <property type="evidence" value="ECO:0007669"/>
    <property type="project" value="UniProtKB-UniRule"/>
</dbReference>
<evidence type="ECO:0000256" key="18">
    <source>
        <dbReference type="ARBA" id="ARBA00023273"/>
    </source>
</evidence>
<dbReference type="GO" id="GO:0004674">
    <property type="term" value="F:protein serine/threonine kinase activity"/>
    <property type="evidence" value="ECO:0007669"/>
    <property type="project" value="UniProtKB-KW"/>
</dbReference>
<dbReference type="InterPro" id="IPR050117">
    <property type="entry name" value="MAPK"/>
</dbReference>
<dbReference type="Gene3D" id="3.30.200.20">
    <property type="entry name" value="Phosphorylase Kinase, domain 1"/>
    <property type="match status" value="1"/>
</dbReference>
<dbReference type="Proteomes" id="UP000472277">
    <property type="component" value="Chromosome 10"/>
</dbReference>
<comment type="cofactor">
    <cofactor evidence="1">
        <name>Mg(2+)</name>
        <dbReference type="ChEBI" id="CHEBI:18420"/>
    </cofactor>
</comment>
<dbReference type="InterPro" id="IPR017441">
    <property type="entry name" value="Protein_kinase_ATP_BS"/>
</dbReference>
<keyword evidence="17" id="KW-0539">Nucleus</keyword>
<dbReference type="CDD" id="cd07830">
    <property type="entry name" value="STKc_MAK_like"/>
    <property type="match status" value="1"/>
</dbReference>
<keyword evidence="15" id="KW-0460">Magnesium</keyword>
<dbReference type="FunFam" id="1.10.510.10:FF:000104">
    <property type="entry name" value="serine/threonine-protein kinase MAK isoform X1"/>
    <property type="match status" value="1"/>
</dbReference>
<comment type="similarity">
    <text evidence="5">Belongs to the protein kinase superfamily. CMGC Ser/Thr protein kinase family. CDC2/CDKX subfamily.</text>
</comment>
<evidence type="ECO:0000256" key="9">
    <source>
        <dbReference type="ARBA" id="ARBA00022553"/>
    </source>
</evidence>
<dbReference type="AlphaFoldDB" id="A0A674D9D7"/>
<evidence type="ECO:0000313" key="25">
    <source>
        <dbReference type="Proteomes" id="UP000472277"/>
    </source>
</evidence>
<keyword evidence="12 21" id="KW-0547">Nucleotide-binding</keyword>
<dbReference type="FunFam" id="3.30.200.20:FF:000071">
    <property type="entry name" value="serine/threonine-protein kinase MAK isoform X1"/>
    <property type="match status" value="1"/>
</dbReference>
<sequence>MNRYTTLRQLGDGTYGSVILGRSLESGELVAIKKMKRKFYSWEECMNLREVISLKKLNHANVVKLKEVIRENDHLYFVFEYMKENLYQLMKDRSRLFPESAVRNIMFQILQGLAFIHKHGFFHRDMKPENLLCMGPELVKIADFGLAREIRSRPPYTDYVSTRWYRAPEVLLRSTSYSSPIDQWAVGCIMAELYTLRPLFPGSSEVDTIFKICQVLGTPMKNDWLEGFQLSAAMNFRWPQCVPSNLSSLIPNASTEAIQLMRDLLQWDPKKRPASAHALRYSYFYVGQALGTPQQILEQGRPQPGPLPPQPPQPLQQPLQQLQPLLLLKPVPPPQPAPPNQHFTSSRPLQQIHPAPVSAPTPVPSYQRHSKLLREQPNRMVKQEETERVPQTRLTYVVDKSLQSQLTQEAENANFLRYQTKPKGGGRRRWGHGTGLLKGDEWDDFEDTELTSLSFLGKTNFPTEKRREETLSRYGNVLDFSSPKVKEQVTTGDDAPLNLNKAMSYQEPSRTASAKQYYLKQSRYLPGLSTKKNMAINSNYSESNLWGSKIPVGGTLPNRGTHDYATWRSSSRSQMGASSYVPSPTKTMPGLRSRPPAQAIHGRTDWSAKYGHR</sequence>
<evidence type="ECO:0000256" key="7">
    <source>
        <dbReference type="ARBA" id="ARBA00022490"/>
    </source>
</evidence>
<feature type="domain" description="Protein kinase" evidence="23">
    <location>
        <begin position="4"/>
        <end position="284"/>
    </location>
</feature>
<evidence type="ECO:0000256" key="1">
    <source>
        <dbReference type="ARBA" id="ARBA00001946"/>
    </source>
</evidence>
<keyword evidence="13" id="KW-0418">Kinase</keyword>
<keyword evidence="25" id="KW-1185">Reference proteome</keyword>
<evidence type="ECO:0000256" key="10">
    <source>
        <dbReference type="ARBA" id="ARBA00022679"/>
    </source>
</evidence>
<dbReference type="InterPro" id="IPR011009">
    <property type="entry name" value="Kinase-like_dom_sf"/>
</dbReference>
<evidence type="ECO:0000256" key="15">
    <source>
        <dbReference type="ARBA" id="ARBA00022842"/>
    </source>
</evidence>
<dbReference type="Ensembl" id="ENSSTUT00000098102.1">
    <property type="protein sequence ID" value="ENSSTUP00000092186.1"/>
    <property type="gene ID" value="ENSSTUG00000040500.1"/>
</dbReference>
<keyword evidence="8" id="KW-0723">Serine/threonine-protein kinase</keyword>
<keyword evidence="16" id="KW-0206">Cytoskeleton</keyword>
<evidence type="ECO:0000256" key="22">
    <source>
        <dbReference type="SAM" id="MobiDB-lite"/>
    </source>
</evidence>
<evidence type="ECO:0000256" key="11">
    <source>
        <dbReference type="ARBA" id="ARBA00022723"/>
    </source>
</evidence>
<keyword evidence="11" id="KW-0479">Metal-binding</keyword>
<feature type="compositionally biased region" description="Pro residues" evidence="22">
    <location>
        <begin position="330"/>
        <end position="339"/>
    </location>
</feature>
<feature type="compositionally biased region" description="Pro residues" evidence="22">
    <location>
        <begin position="303"/>
        <end position="315"/>
    </location>
</feature>
<evidence type="ECO:0000256" key="20">
    <source>
        <dbReference type="ARBA" id="ARBA00048679"/>
    </source>
</evidence>
<dbReference type="PROSITE" id="PS00107">
    <property type="entry name" value="PROTEIN_KINASE_ATP"/>
    <property type="match status" value="1"/>
</dbReference>
<evidence type="ECO:0000256" key="13">
    <source>
        <dbReference type="ARBA" id="ARBA00022777"/>
    </source>
</evidence>
<comment type="subcellular location">
    <subcellularLocation>
        <location evidence="3">Cell projection</location>
        <location evidence="3">Cilium</location>
    </subcellularLocation>
    <subcellularLocation>
        <location evidence="4">Cytoplasm</location>
        <location evidence="4">Cytoskeleton</location>
    </subcellularLocation>
    <subcellularLocation>
        <location evidence="2">Nucleus</location>
    </subcellularLocation>
</comment>
<feature type="region of interest" description="Disordered" evidence="22">
    <location>
        <begin position="296"/>
        <end position="317"/>
    </location>
</feature>
<reference evidence="24" key="2">
    <citation type="submission" date="2025-09" db="UniProtKB">
        <authorList>
            <consortium name="Ensembl"/>
        </authorList>
    </citation>
    <scope>IDENTIFICATION</scope>
</reference>
<keyword evidence="7" id="KW-0963">Cytoplasm</keyword>
<dbReference type="GO" id="GO:0005856">
    <property type="term" value="C:cytoskeleton"/>
    <property type="evidence" value="ECO:0007669"/>
    <property type="project" value="UniProtKB-SubCell"/>
</dbReference>
<feature type="region of interest" description="Disordered" evidence="22">
    <location>
        <begin position="569"/>
        <end position="613"/>
    </location>
</feature>
<proteinExistence type="inferred from homology"/>
<evidence type="ECO:0000256" key="5">
    <source>
        <dbReference type="ARBA" id="ARBA00006485"/>
    </source>
</evidence>
<dbReference type="Gene3D" id="1.10.510.10">
    <property type="entry name" value="Transferase(Phosphotransferase) domain 1"/>
    <property type="match status" value="1"/>
</dbReference>
<dbReference type="GO" id="GO:0005634">
    <property type="term" value="C:nucleus"/>
    <property type="evidence" value="ECO:0007669"/>
    <property type="project" value="UniProtKB-SubCell"/>
</dbReference>
<dbReference type="PROSITE" id="PS00108">
    <property type="entry name" value="PROTEIN_KINASE_ST"/>
    <property type="match status" value="1"/>
</dbReference>
<dbReference type="GO" id="GO:0046872">
    <property type="term" value="F:metal ion binding"/>
    <property type="evidence" value="ECO:0007669"/>
    <property type="project" value="UniProtKB-KW"/>
</dbReference>
<keyword evidence="14 21" id="KW-0067">ATP-binding</keyword>
<comment type="catalytic activity">
    <reaction evidence="19">
        <text>L-threonyl-[protein] + ATP = O-phospho-L-threonyl-[protein] + ADP + H(+)</text>
        <dbReference type="Rhea" id="RHEA:46608"/>
        <dbReference type="Rhea" id="RHEA-COMP:11060"/>
        <dbReference type="Rhea" id="RHEA-COMP:11605"/>
        <dbReference type="ChEBI" id="CHEBI:15378"/>
        <dbReference type="ChEBI" id="CHEBI:30013"/>
        <dbReference type="ChEBI" id="CHEBI:30616"/>
        <dbReference type="ChEBI" id="CHEBI:61977"/>
        <dbReference type="ChEBI" id="CHEBI:456216"/>
        <dbReference type="EC" id="2.7.11.1"/>
    </reaction>
</comment>
<dbReference type="PROSITE" id="PS50011">
    <property type="entry name" value="PROTEIN_KINASE_DOM"/>
    <property type="match status" value="1"/>
</dbReference>
<evidence type="ECO:0000256" key="19">
    <source>
        <dbReference type="ARBA" id="ARBA00047899"/>
    </source>
</evidence>
<evidence type="ECO:0000259" key="23">
    <source>
        <dbReference type="PROSITE" id="PS50011"/>
    </source>
</evidence>
<dbReference type="PANTHER" id="PTHR24055">
    <property type="entry name" value="MITOGEN-ACTIVATED PROTEIN KINASE"/>
    <property type="match status" value="1"/>
</dbReference>
<comment type="catalytic activity">
    <reaction evidence="20">
        <text>L-seryl-[protein] + ATP = O-phospho-L-seryl-[protein] + ADP + H(+)</text>
        <dbReference type="Rhea" id="RHEA:17989"/>
        <dbReference type="Rhea" id="RHEA-COMP:9863"/>
        <dbReference type="Rhea" id="RHEA-COMP:11604"/>
        <dbReference type="ChEBI" id="CHEBI:15378"/>
        <dbReference type="ChEBI" id="CHEBI:29999"/>
        <dbReference type="ChEBI" id="CHEBI:30616"/>
        <dbReference type="ChEBI" id="CHEBI:83421"/>
        <dbReference type="ChEBI" id="CHEBI:456216"/>
        <dbReference type="EC" id="2.7.11.1"/>
    </reaction>
</comment>
<dbReference type="GO" id="GO:0005929">
    <property type="term" value="C:cilium"/>
    <property type="evidence" value="ECO:0007669"/>
    <property type="project" value="UniProtKB-SubCell"/>
</dbReference>
<accession>A0A674D9D7</accession>
<evidence type="ECO:0000313" key="24">
    <source>
        <dbReference type="Ensembl" id="ENSSTUP00000092186.1"/>
    </source>
</evidence>
<dbReference type="InterPro" id="IPR008271">
    <property type="entry name" value="Ser/Thr_kinase_AS"/>
</dbReference>
<evidence type="ECO:0000256" key="16">
    <source>
        <dbReference type="ARBA" id="ARBA00023212"/>
    </source>
</evidence>
<feature type="compositionally biased region" description="Low complexity" evidence="22">
    <location>
        <begin position="569"/>
        <end position="579"/>
    </location>
</feature>
<evidence type="ECO:0000256" key="21">
    <source>
        <dbReference type="PROSITE-ProRule" id="PRU10141"/>
    </source>
</evidence>
<dbReference type="SUPFAM" id="SSF56112">
    <property type="entry name" value="Protein kinase-like (PK-like)"/>
    <property type="match status" value="1"/>
</dbReference>